<organism evidence="2 3">
    <name type="scientific">Trachymyrmex cornetzi</name>
    <dbReference type="NCBI Taxonomy" id="471704"/>
    <lineage>
        <taxon>Eukaryota</taxon>
        <taxon>Metazoa</taxon>
        <taxon>Ecdysozoa</taxon>
        <taxon>Arthropoda</taxon>
        <taxon>Hexapoda</taxon>
        <taxon>Insecta</taxon>
        <taxon>Pterygota</taxon>
        <taxon>Neoptera</taxon>
        <taxon>Endopterygota</taxon>
        <taxon>Hymenoptera</taxon>
        <taxon>Apocrita</taxon>
        <taxon>Aculeata</taxon>
        <taxon>Formicoidea</taxon>
        <taxon>Formicidae</taxon>
        <taxon>Myrmicinae</taxon>
        <taxon>Trachymyrmex</taxon>
    </lineage>
</organism>
<feature type="region of interest" description="Disordered" evidence="1">
    <location>
        <begin position="429"/>
        <end position="474"/>
    </location>
</feature>
<feature type="region of interest" description="Disordered" evidence="1">
    <location>
        <begin position="33"/>
        <end position="62"/>
    </location>
</feature>
<feature type="compositionally biased region" description="Basic and acidic residues" evidence="1">
    <location>
        <begin position="344"/>
        <end position="364"/>
    </location>
</feature>
<sequence>MDTRATKRDDGAKLSEEELETLRQALVKQEERLRKQGAALDRERAEIGKEREMEKRLEQSDESHAYDYSKIRDLLSSFKDEIFRELNNLRRDVDKVRLHDPPLTPSDGQRPFESQPHAFLHEESSIESSQPPKVSFREATECVPSFDGYNIPLSQFIRACRRAKEIVPPSSERNLTKILINKLRGRAYYAVEDEPCDTITQLIDLLNGAFGSPNTIDQYRGELSTSYIKKNEHMLDYISRVKDLRTAILDAERRMRGTLHHRTIAEIDVFTAKSFCEGLPLQYRLQMTSEHRENPFEAFSAAKSLAKREELDKQRYDPRNTYGSALQRLLPANPTQRPLAHSTPRRDEPPLRYRSEETRGDFGDQRNLNYPHVRDTRPPELYRSRENRASSSVPTDRYTNTRPDKWCRYCKNAGHEIEECRKRDYNNSLARQGNFTDPPRRSDEPRAANPREQQRPVRTIEIQSTESIEVESQS</sequence>
<feature type="compositionally biased region" description="Polar residues" evidence="1">
    <location>
        <begin position="389"/>
        <end position="401"/>
    </location>
</feature>
<evidence type="ECO:0000313" key="3">
    <source>
        <dbReference type="Proteomes" id="UP000078492"/>
    </source>
</evidence>
<name>A0A151IUJ0_9HYME</name>
<dbReference type="EMBL" id="KQ980958">
    <property type="protein sequence ID" value="KYN11068.1"/>
    <property type="molecule type" value="Genomic_DNA"/>
</dbReference>
<gene>
    <name evidence="2" type="ORF">ALC57_16786</name>
</gene>
<feature type="region of interest" description="Disordered" evidence="1">
    <location>
        <begin position="324"/>
        <end position="404"/>
    </location>
</feature>
<reference evidence="2 3" key="1">
    <citation type="submission" date="2015-09" db="EMBL/GenBank/DDBJ databases">
        <title>Trachymyrmex cornetzi WGS genome.</title>
        <authorList>
            <person name="Nygaard S."/>
            <person name="Hu H."/>
            <person name="Boomsma J."/>
            <person name="Zhang G."/>
        </authorList>
    </citation>
    <scope>NUCLEOTIDE SEQUENCE [LARGE SCALE GENOMIC DNA]</scope>
    <source>
        <strain evidence="2">Tcor2-1</strain>
        <tissue evidence="2">Whole body</tissue>
    </source>
</reference>
<keyword evidence="3" id="KW-1185">Reference proteome</keyword>
<feature type="compositionally biased region" description="Basic and acidic residues" evidence="1">
    <location>
        <begin position="372"/>
        <end position="388"/>
    </location>
</feature>
<dbReference type="STRING" id="471704.A0A151IUJ0"/>
<evidence type="ECO:0000313" key="2">
    <source>
        <dbReference type="EMBL" id="KYN11068.1"/>
    </source>
</evidence>
<dbReference type="Proteomes" id="UP000078492">
    <property type="component" value="Unassembled WGS sequence"/>
</dbReference>
<protein>
    <submittedName>
        <fullName evidence="2">Uncharacterized protein</fullName>
    </submittedName>
</protein>
<dbReference type="AlphaFoldDB" id="A0A151IUJ0"/>
<evidence type="ECO:0000256" key="1">
    <source>
        <dbReference type="SAM" id="MobiDB-lite"/>
    </source>
</evidence>
<accession>A0A151IUJ0</accession>
<proteinExistence type="predicted"/>
<feature type="compositionally biased region" description="Polar residues" evidence="1">
    <location>
        <begin position="461"/>
        <end position="474"/>
    </location>
</feature>